<accession>A0AA96GK76</accession>
<name>A0AA96GK76_9BACT</name>
<proteinExistence type="predicted"/>
<evidence type="ECO:0000259" key="1">
    <source>
        <dbReference type="Pfam" id="PF09994"/>
    </source>
</evidence>
<dbReference type="Proteomes" id="UP001302494">
    <property type="component" value="Chromosome"/>
</dbReference>
<evidence type="ECO:0000313" key="2">
    <source>
        <dbReference type="EMBL" id="WNM60513.1"/>
    </source>
</evidence>
<dbReference type="EMBL" id="CP116968">
    <property type="protein sequence ID" value="WNM60513.1"/>
    <property type="molecule type" value="Genomic_DNA"/>
</dbReference>
<dbReference type="Pfam" id="PF09994">
    <property type="entry name" value="T6SS_Tle1-like_cat"/>
    <property type="match status" value="1"/>
</dbReference>
<dbReference type="RefSeq" id="WP_312741355.1">
    <property type="nucleotide sequence ID" value="NZ_CP116968.1"/>
</dbReference>
<dbReference type="InterPro" id="IPR018712">
    <property type="entry name" value="Tle1-like_cat"/>
</dbReference>
<gene>
    <name evidence="2" type="ORF">PQG83_12150</name>
</gene>
<evidence type="ECO:0000313" key="3">
    <source>
        <dbReference type="Proteomes" id="UP001302494"/>
    </source>
</evidence>
<dbReference type="AlphaFoldDB" id="A0AA96GK76"/>
<organism evidence="2 3">
    <name type="scientific">Candidatus Nitrospira neomarina</name>
    <dbReference type="NCBI Taxonomy" id="3020899"/>
    <lineage>
        <taxon>Bacteria</taxon>
        <taxon>Pseudomonadati</taxon>
        <taxon>Nitrospirota</taxon>
        <taxon>Nitrospiria</taxon>
        <taxon>Nitrospirales</taxon>
        <taxon>Nitrospiraceae</taxon>
        <taxon>Nitrospira</taxon>
    </lineage>
</organism>
<dbReference type="PANTHER" id="PTHR33840:SF1">
    <property type="entry name" value="TLE1 PHOSPHOLIPASE DOMAIN-CONTAINING PROTEIN"/>
    <property type="match status" value="1"/>
</dbReference>
<keyword evidence="3" id="KW-1185">Reference proteome</keyword>
<feature type="domain" description="T6SS Phospholipase effector Tle1-like catalytic" evidence="1">
    <location>
        <begin position="5"/>
        <end position="110"/>
    </location>
</feature>
<dbReference type="PANTHER" id="PTHR33840">
    <property type="match status" value="1"/>
</dbReference>
<dbReference type="KEGG" id="nneo:PQG83_12150"/>
<protein>
    <submittedName>
        <fullName evidence="2">DUF2235 domain-containing protein</fullName>
    </submittedName>
</protein>
<sequence length="208" mass="23069">MKEARAYPPIHFIGVWDTVGALGVPGALGQLFNRNKYKYHDVGLHPTILHAYQALAIDERRKPFAPSVWQRPSGWTGTLEQVWFAGVLSNVGGGYHPDGLANEALHWMVEKAEGLGLEFDKSFLDHYQPCFNLVLQDSMSAMCKVMGPRARLIGQQAGDDEAVHQSAIDRVNLPDCHYDPKNLRIYLSRTASAKVVNTTRIARGTPCA</sequence>
<reference evidence="2 3" key="1">
    <citation type="submission" date="2023-01" db="EMBL/GenBank/DDBJ databases">
        <title>Cultivation and genomic characterization of new, ubiquitous marine nitrite-oxidizing bacteria from the Nitrospirales.</title>
        <authorList>
            <person name="Mueller A.J."/>
            <person name="Daebeler A."/>
            <person name="Herbold C.W."/>
            <person name="Kirkegaard R.H."/>
            <person name="Daims H."/>
        </authorList>
    </citation>
    <scope>NUCLEOTIDE SEQUENCE [LARGE SCALE GENOMIC DNA]</scope>
    <source>
        <strain evidence="2 3">DK</strain>
    </source>
</reference>